<feature type="region of interest" description="Disordered" evidence="1">
    <location>
        <begin position="99"/>
        <end position="165"/>
    </location>
</feature>
<organism evidence="2 3">
    <name type="scientific">Cryobacterium serini</name>
    <dbReference type="NCBI Taxonomy" id="1259201"/>
    <lineage>
        <taxon>Bacteria</taxon>
        <taxon>Bacillati</taxon>
        <taxon>Actinomycetota</taxon>
        <taxon>Actinomycetes</taxon>
        <taxon>Micrococcales</taxon>
        <taxon>Microbacteriaceae</taxon>
        <taxon>Cryobacterium</taxon>
    </lineage>
</organism>
<comment type="caution">
    <text evidence="2">The sequence shown here is derived from an EMBL/GenBank/DDBJ whole genome shotgun (WGS) entry which is preliminary data.</text>
</comment>
<gene>
    <name evidence="2" type="ORF">E3T51_13160</name>
</gene>
<accession>A0A4R9BM88</accession>
<keyword evidence="3" id="KW-1185">Reference proteome</keyword>
<sequence>MHAGQGLTVLADAAKLNIAGGASIGRASLAQAMHSLADQIPTVQIEPGFAAVTPDGAVFGAPPRLAIGEPGSGGHTLHSIAERVDAPRVEAAVPPVASHVDVHPTSPTPGSYVAAPAGGAHSVTPDAATPDGARPSGSPSDGAIPDGASADGTANDAVGSVGPPADPVVMADGTLYTPELSDAGISAAGYSSFYESLPAVLDKAGVSMQEFRHLVESPVASLTRHEMSQLIDIRDSLPSPDNTGHLQKTIPFEQAEAIIEGKQPPLQGLQGFVARPVDTLGMTTQQLHDALGLNYPGSKYTSDLAARRPYFDVRFETPSGVHPSVPDSAIRWLHDAVPDNIVNITDTTARTTAIKVFWDGLPGPQKDIFEARYPSIGFDLPKALSLDTENPFRGSGFSGTGSGFVPEGTFGQTRIDIPNGAELWRTLPDGTREIVGVFGRSDPSAPGTWLLVDVTRSGAVAVVR</sequence>
<dbReference type="AlphaFoldDB" id="A0A4R9BM88"/>
<dbReference type="Proteomes" id="UP000297626">
    <property type="component" value="Unassembled WGS sequence"/>
</dbReference>
<dbReference type="RefSeq" id="WP_134530213.1">
    <property type="nucleotide sequence ID" value="NZ_SOHN01000016.1"/>
</dbReference>
<evidence type="ECO:0000313" key="3">
    <source>
        <dbReference type="Proteomes" id="UP000297626"/>
    </source>
</evidence>
<evidence type="ECO:0000256" key="1">
    <source>
        <dbReference type="SAM" id="MobiDB-lite"/>
    </source>
</evidence>
<proteinExistence type="predicted"/>
<reference evidence="2 3" key="1">
    <citation type="submission" date="2019-03" db="EMBL/GenBank/DDBJ databases">
        <title>Genomics of glacier-inhabiting Cryobacterium strains.</title>
        <authorList>
            <person name="Liu Q."/>
            <person name="Xin Y.-H."/>
        </authorList>
    </citation>
    <scope>NUCLEOTIDE SEQUENCE [LARGE SCALE GENOMIC DNA]</scope>
    <source>
        <strain evidence="2 3">Sr54</strain>
    </source>
</reference>
<dbReference type="EMBL" id="SOHN01000016">
    <property type="protein sequence ID" value="TFD86083.1"/>
    <property type="molecule type" value="Genomic_DNA"/>
</dbReference>
<name>A0A4R9BM88_9MICO</name>
<evidence type="ECO:0000313" key="2">
    <source>
        <dbReference type="EMBL" id="TFD86083.1"/>
    </source>
</evidence>
<protein>
    <submittedName>
        <fullName evidence="2">Uncharacterized protein</fullName>
    </submittedName>
</protein>